<organism evidence="1">
    <name type="scientific">Nocardia farcinica</name>
    <dbReference type="NCBI Taxonomy" id="37329"/>
    <lineage>
        <taxon>Bacteria</taxon>
        <taxon>Bacillati</taxon>
        <taxon>Actinomycetota</taxon>
        <taxon>Actinomycetes</taxon>
        <taxon>Mycobacteriales</taxon>
        <taxon>Nocardiaceae</taxon>
        <taxon>Nocardia</taxon>
    </lineage>
</organism>
<gene>
    <name evidence="1" type="ORF">NCTC1935_00026</name>
</gene>
<name>A0A449G5I1_NOCFR</name>
<dbReference type="AlphaFoldDB" id="A0A449G5I1"/>
<sequence>MVCGYGANLSASTMVGADSQPGDWVALLSRYYPDRTDADVMNVMLSFVHMLRQ</sequence>
<reference evidence="1" key="1">
    <citation type="submission" date="2019-02" db="EMBL/GenBank/DDBJ databases">
        <authorList>
            <consortium name="Pathogen Informatics"/>
        </authorList>
    </citation>
    <scope>NUCLEOTIDE SEQUENCE</scope>
    <source>
        <strain evidence="1">3012STDY6733949</strain>
    </source>
</reference>
<accession>A0A449G5I1</accession>
<protein>
    <submittedName>
        <fullName evidence="1">Uncharacterized protein</fullName>
    </submittedName>
</protein>
<proteinExistence type="predicted"/>
<dbReference type="EMBL" id="CAACYE010000002">
    <property type="protein sequence ID" value="VFA81001.1"/>
    <property type="molecule type" value="Genomic_DNA"/>
</dbReference>
<evidence type="ECO:0000313" key="1">
    <source>
        <dbReference type="EMBL" id="VFA81001.1"/>
    </source>
</evidence>